<evidence type="ECO:0000313" key="9">
    <source>
        <dbReference type="Proteomes" id="UP000178448"/>
    </source>
</evidence>
<organism evidence="8 9">
    <name type="scientific">Candidatus Gottesmanbacteria bacterium RBG_16_52_11</name>
    <dbReference type="NCBI Taxonomy" id="1798374"/>
    <lineage>
        <taxon>Bacteria</taxon>
        <taxon>Candidatus Gottesmaniibacteriota</taxon>
    </lineage>
</organism>
<keyword evidence="5" id="KW-0464">Manganese</keyword>
<dbReference type="EC" id="2.3.3.13" evidence="2"/>
<gene>
    <name evidence="8" type="ORF">A2Z33_06620</name>
</gene>
<protein>
    <recommendedName>
        <fullName evidence="2">2-isopropylmalate synthase</fullName>
        <ecNumber evidence="2">2.3.3.13</ecNumber>
    </recommendedName>
</protein>
<accession>A0A1F5YXL6</accession>
<dbReference type="InterPro" id="IPR002034">
    <property type="entry name" value="AIPM/Hcit_synth_CS"/>
</dbReference>
<dbReference type="PROSITE" id="PS00816">
    <property type="entry name" value="AIPM_HOMOCIT_SYNTH_2"/>
    <property type="match status" value="1"/>
</dbReference>
<dbReference type="STRING" id="1798374.A2Z33_06620"/>
<evidence type="ECO:0000256" key="1">
    <source>
        <dbReference type="ARBA" id="ARBA00004689"/>
    </source>
</evidence>
<reference evidence="8 9" key="1">
    <citation type="journal article" date="2016" name="Nat. Commun.">
        <title>Thousands of microbial genomes shed light on interconnected biogeochemical processes in an aquifer system.</title>
        <authorList>
            <person name="Anantharaman K."/>
            <person name="Brown C.T."/>
            <person name="Hug L.A."/>
            <person name="Sharon I."/>
            <person name="Castelle C.J."/>
            <person name="Probst A.J."/>
            <person name="Thomas B.C."/>
            <person name="Singh A."/>
            <person name="Wilkins M.J."/>
            <person name="Karaoz U."/>
            <person name="Brodie E.L."/>
            <person name="Williams K.H."/>
            <person name="Hubbard S.S."/>
            <person name="Banfield J.F."/>
        </authorList>
    </citation>
    <scope>NUCLEOTIDE SEQUENCE [LARGE SCALE GENOMIC DNA]</scope>
</reference>
<evidence type="ECO:0000313" key="8">
    <source>
        <dbReference type="EMBL" id="OGG04940.1"/>
    </source>
</evidence>
<sequence>MPVSTLIKLVNGQLLTDFNWNSDPDPDSPIPEVIPPEPSLSQVQSLQIVAEDLRDGLHGIAEYPAAERMASYIDLLAQLGISIITVGIYPGSNSKLDSTIKILLSYLAKNHPRITPVILVLADPKSIRWANSCKTLNRRTRALIFMGTAPSRLLVEEWDRDYILENLAAAVKTASKTYKLDVIGATEHTTQTPPDFLRDIISTVVKNGARHFCIADTVGIARPVGTNRIIRFSRDVLTAVNAPNVALEWHGHNDLGNGQANAMTALGSGVRRIHCVARGIGERAGNTRLESVLLTAGEILHEHRKPVPWRMRRLHDVLSAYSDLTKMPEPQHGAMGKRAFATSLGIHSAAILKAEELYDEAKRRKMKQLAIRLKKMSQTIYSAVDARRVGRKQEIHVGPWSGKSTVRLALRYMSYTKWKPDDKTIDLVLTTAKQLGRELTDMELLKLINHES</sequence>
<dbReference type="PANTHER" id="PTHR10277">
    <property type="entry name" value="HOMOCITRATE SYNTHASE-RELATED"/>
    <property type="match status" value="1"/>
</dbReference>
<evidence type="ECO:0000256" key="4">
    <source>
        <dbReference type="ARBA" id="ARBA00022679"/>
    </source>
</evidence>
<evidence type="ECO:0000256" key="5">
    <source>
        <dbReference type="ARBA" id="ARBA00023211"/>
    </source>
</evidence>
<name>A0A1F5YXL6_9BACT</name>
<dbReference type="AlphaFoldDB" id="A0A1F5YXL6"/>
<dbReference type="EMBL" id="MFJD01000001">
    <property type="protein sequence ID" value="OGG04940.1"/>
    <property type="molecule type" value="Genomic_DNA"/>
</dbReference>
<dbReference type="InterPro" id="IPR000891">
    <property type="entry name" value="PYR_CT"/>
</dbReference>
<dbReference type="PANTHER" id="PTHR10277:SF9">
    <property type="entry name" value="2-ISOPROPYLMALATE SYNTHASE 1, CHLOROPLASTIC-RELATED"/>
    <property type="match status" value="1"/>
</dbReference>
<dbReference type="InterPro" id="IPR050073">
    <property type="entry name" value="2-IPM_HCS-like"/>
</dbReference>
<keyword evidence="3" id="KW-0028">Amino-acid biosynthesis</keyword>
<dbReference type="SUPFAM" id="SSF51569">
    <property type="entry name" value="Aldolase"/>
    <property type="match status" value="1"/>
</dbReference>
<dbReference type="InterPro" id="IPR013785">
    <property type="entry name" value="Aldolase_TIM"/>
</dbReference>
<dbReference type="GO" id="GO:0009098">
    <property type="term" value="P:L-leucine biosynthetic process"/>
    <property type="evidence" value="ECO:0007669"/>
    <property type="project" value="TreeGrafter"/>
</dbReference>
<proteinExistence type="predicted"/>
<dbReference type="PROSITE" id="PS50991">
    <property type="entry name" value="PYR_CT"/>
    <property type="match status" value="1"/>
</dbReference>
<dbReference type="Proteomes" id="UP000178448">
    <property type="component" value="Unassembled WGS sequence"/>
</dbReference>
<feature type="domain" description="Pyruvate carboxyltransferase" evidence="7">
    <location>
        <begin position="46"/>
        <end position="315"/>
    </location>
</feature>
<keyword evidence="6" id="KW-0100">Branched-chain amino acid biosynthesis</keyword>
<dbReference type="Pfam" id="PF00682">
    <property type="entry name" value="HMGL-like"/>
    <property type="match status" value="1"/>
</dbReference>
<dbReference type="CDD" id="cd03174">
    <property type="entry name" value="DRE_TIM_metallolyase"/>
    <property type="match status" value="1"/>
</dbReference>
<dbReference type="Gene3D" id="3.20.20.70">
    <property type="entry name" value="Aldolase class I"/>
    <property type="match status" value="1"/>
</dbReference>
<comment type="pathway">
    <text evidence="1">Amino-acid biosynthesis; L-leucine biosynthesis; L-leucine from 3-methyl-2-oxobutanoate: step 1/4.</text>
</comment>
<evidence type="ECO:0000256" key="3">
    <source>
        <dbReference type="ARBA" id="ARBA00022605"/>
    </source>
</evidence>
<evidence type="ECO:0000256" key="2">
    <source>
        <dbReference type="ARBA" id="ARBA00012973"/>
    </source>
</evidence>
<comment type="caution">
    <text evidence="8">The sequence shown here is derived from an EMBL/GenBank/DDBJ whole genome shotgun (WGS) entry which is preliminary data.</text>
</comment>
<dbReference type="GO" id="GO:0003852">
    <property type="term" value="F:2-isopropylmalate synthase activity"/>
    <property type="evidence" value="ECO:0007669"/>
    <property type="project" value="UniProtKB-EC"/>
</dbReference>
<keyword evidence="4" id="KW-0808">Transferase</keyword>
<evidence type="ECO:0000256" key="6">
    <source>
        <dbReference type="ARBA" id="ARBA00023304"/>
    </source>
</evidence>
<evidence type="ECO:0000259" key="7">
    <source>
        <dbReference type="PROSITE" id="PS50991"/>
    </source>
</evidence>